<dbReference type="Pfam" id="PF06210">
    <property type="entry name" value="DUF1003"/>
    <property type="match status" value="1"/>
</dbReference>
<organism evidence="1">
    <name type="scientific">bioreactor metagenome</name>
    <dbReference type="NCBI Taxonomy" id="1076179"/>
    <lineage>
        <taxon>unclassified sequences</taxon>
        <taxon>metagenomes</taxon>
        <taxon>ecological metagenomes</taxon>
    </lineage>
</organism>
<accession>A0A645IK48</accession>
<protein>
    <submittedName>
        <fullName evidence="1">Uncharacterized protein</fullName>
    </submittedName>
</protein>
<evidence type="ECO:0000313" key="1">
    <source>
        <dbReference type="EMBL" id="MPN51665.1"/>
    </source>
</evidence>
<comment type="caution">
    <text evidence="1">The sequence shown here is derived from an EMBL/GenBank/DDBJ whole genome shotgun (WGS) entry which is preliminary data.</text>
</comment>
<dbReference type="AlphaFoldDB" id="A0A645IK48"/>
<name>A0A645IK48_9ZZZZ</name>
<gene>
    <name evidence="1" type="ORF">SDC9_199314</name>
</gene>
<dbReference type="InterPro" id="IPR010406">
    <property type="entry name" value="DUF1003"/>
</dbReference>
<sequence length="60" mass="7294">MMSQNRQEEKDRLRSQNDYKVNLKSEILVEDMHQKLDKLIANQEKIFKKIEMMEKLNANK</sequence>
<proteinExistence type="predicted"/>
<reference evidence="1" key="1">
    <citation type="submission" date="2019-08" db="EMBL/GenBank/DDBJ databases">
        <authorList>
            <person name="Kucharzyk K."/>
            <person name="Murdoch R.W."/>
            <person name="Higgins S."/>
            <person name="Loffler F."/>
        </authorList>
    </citation>
    <scope>NUCLEOTIDE SEQUENCE</scope>
</reference>
<dbReference type="EMBL" id="VSSQ01117007">
    <property type="protein sequence ID" value="MPN51665.1"/>
    <property type="molecule type" value="Genomic_DNA"/>
</dbReference>